<name>A0A139KBQ6_BACUN</name>
<evidence type="ECO:0000313" key="1">
    <source>
        <dbReference type="EMBL" id="KAB4241146.1"/>
    </source>
</evidence>
<dbReference type="EMBL" id="WCTL01000001">
    <property type="protein sequence ID" value="KAB4241146.1"/>
    <property type="molecule type" value="Genomic_DNA"/>
</dbReference>
<accession>A0A139KBQ6</accession>
<evidence type="ECO:0000313" key="2">
    <source>
        <dbReference type="Proteomes" id="UP000462376"/>
    </source>
</evidence>
<gene>
    <name evidence="1" type="ORF">GAP47_00540</name>
</gene>
<organism evidence="1 2">
    <name type="scientific">Bacteroides uniformis</name>
    <dbReference type="NCBI Taxonomy" id="820"/>
    <lineage>
        <taxon>Bacteria</taxon>
        <taxon>Pseudomonadati</taxon>
        <taxon>Bacteroidota</taxon>
        <taxon>Bacteroidia</taxon>
        <taxon>Bacteroidales</taxon>
        <taxon>Bacteroidaceae</taxon>
        <taxon>Bacteroides</taxon>
    </lineage>
</organism>
<sequence length="115" mass="12697">MVTLKVLKKFQDKDNKEKIYQVGETLSTSDLDRVNNLVSRGICSISAIKEANKEEKKPEKISLFDKEFEIGAVKGALAEIGVSINKNAGVQAITNKLGELTEEQNKALSEILCKE</sequence>
<protein>
    <submittedName>
        <fullName evidence="1">Uncharacterized protein</fullName>
    </submittedName>
</protein>
<dbReference type="RefSeq" id="WP_022402213.1">
    <property type="nucleotide sequence ID" value="NZ_CAXTGW010000013.1"/>
</dbReference>
<dbReference type="AlphaFoldDB" id="A0A139KBQ6"/>
<comment type="caution">
    <text evidence="1">The sequence shown here is derived from an EMBL/GenBank/DDBJ whole genome shotgun (WGS) entry which is preliminary data.</text>
</comment>
<proteinExistence type="predicted"/>
<reference evidence="1 2" key="1">
    <citation type="journal article" date="2019" name="Nat. Med.">
        <title>A library of human gut bacterial isolates paired with longitudinal multiomics data enables mechanistic microbiome research.</title>
        <authorList>
            <person name="Poyet M."/>
            <person name="Groussin M."/>
            <person name="Gibbons S.M."/>
            <person name="Avila-Pacheco J."/>
            <person name="Jiang X."/>
            <person name="Kearney S.M."/>
            <person name="Perrotta A.R."/>
            <person name="Berdy B."/>
            <person name="Zhao S."/>
            <person name="Lieberman T.D."/>
            <person name="Swanson P.K."/>
            <person name="Smith M."/>
            <person name="Roesemann S."/>
            <person name="Alexander J.E."/>
            <person name="Rich S.A."/>
            <person name="Livny J."/>
            <person name="Vlamakis H."/>
            <person name="Clish C."/>
            <person name="Bullock K."/>
            <person name="Deik A."/>
            <person name="Scott J."/>
            <person name="Pierce K.A."/>
            <person name="Xavier R.J."/>
            <person name="Alm E.J."/>
        </authorList>
    </citation>
    <scope>NUCLEOTIDE SEQUENCE [LARGE SCALE GENOMIC DNA]</scope>
    <source>
        <strain evidence="1 2">BIOML-A5</strain>
    </source>
</reference>
<dbReference type="Proteomes" id="UP000462376">
    <property type="component" value="Unassembled WGS sequence"/>
</dbReference>
<dbReference type="GeneID" id="79858329"/>